<gene>
    <name evidence="2" type="primary">fba</name>
    <name evidence="2" type="ORF">SNAT2548_LOCUS8939</name>
</gene>
<feature type="region of interest" description="Disordered" evidence="1">
    <location>
        <begin position="189"/>
        <end position="223"/>
    </location>
</feature>
<feature type="compositionally biased region" description="Basic and acidic residues" evidence="1">
    <location>
        <begin position="500"/>
        <end position="520"/>
    </location>
</feature>
<evidence type="ECO:0000313" key="3">
    <source>
        <dbReference type="Proteomes" id="UP000604046"/>
    </source>
</evidence>
<feature type="region of interest" description="Disordered" evidence="1">
    <location>
        <begin position="269"/>
        <end position="318"/>
    </location>
</feature>
<dbReference type="AlphaFoldDB" id="A0A812KNQ5"/>
<dbReference type="OrthoDB" id="10483664at2759"/>
<comment type="caution">
    <text evidence="2">The sequence shown here is derived from an EMBL/GenBank/DDBJ whole genome shotgun (WGS) entry which is preliminary data.</text>
</comment>
<keyword evidence="3" id="KW-1185">Reference proteome</keyword>
<accession>A0A812KNQ5</accession>
<protein>
    <submittedName>
        <fullName evidence="2">Fba protein</fullName>
    </submittedName>
</protein>
<reference evidence="2" key="1">
    <citation type="submission" date="2021-02" db="EMBL/GenBank/DDBJ databases">
        <authorList>
            <person name="Dougan E. K."/>
            <person name="Rhodes N."/>
            <person name="Thang M."/>
            <person name="Chan C."/>
        </authorList>
    </citation>
    <scope>NUCLEOTIDE SEQUENCE</scope>
</reference>
<organism evidence="2 3">
    <name type="scientific">Symbiodinium natans</name>
    <dbReference type="NCBI Taxonomy" id="878477"/>
    <lineage>
        <taxon>Eukaryota</taxon>
        <taxon>Sar</taxon>
        <taxon>Alveolata</taxon>
        <taxon>Dinophyceae</taxon>
        <taxon>Suessiales</taxon>
        <taxon>Symbiodiniaceae</taxon>
        <taxon>Symbiodinium</taxon>
    </lineage>
</organism>
<sequence>MRRTALVAAFDSAQSSALTDLECVRAAGAAAAAAAHAAGLTAEEQVRTAVLAAEAAAQKAGLLPEKEATAAAKAALAAAKATGLPAEEQAALAGRVVASVRQSLQKALAVKIQEIHQKTLAARATPAPTAKMSDAEAVAAAVAAARSAMDAAQAADAAAREAVATAVSANGTLNASFLPGAGPLAAATAGGGGGGGGPAGGPVGGPAGLSPGAPSAPTQGGEEPHLSAIEAILRKLSETVASYSSRIDASNSRLDKVEDVERALVRELGSARAGPRSSNFTGEASEEPSGVAEATEAQEIPFERPAKIPPHMNGTGKPRYWTHGNNGAAESVSQKPIHPHTQEDAILSTEEVLALGPDEVAQVLSHDRKLLATVTARLSSGKELADLVFGTDSSELPEGRPTEKALDAILNDPDVAKKAINLTMTTLHRGVSKLASGKSFADELFGSDTSRLIGEAFHPTEPPQPIEEAKPVTEAPRQAAPVTGRKVAGAGGAVLPPVPKAKEADKEEGRTTPAPEEKRGGLKMLGVEMPGLPSLPGLPVNLPDMPELPLQLPHVPNPLDWLR</sequence>
<dbReference type="EMBL" id="CAJNDS010000672">
    <property type="protein sequence ID" value="CAE7227271.1"/>
    <property type="molecule type" value="Genomic_DNA"/>
</dbReference>
<name>A0A812KNQ5_9DINO</name>
<feature type="compositionally biased region" description="Gly residues" evidence="1">
    <location>
        <begin position="189"/>
        <end position="207"/>
    </location>
</feature>
<feature type="region of interest" description="Disordered" evidence="1">
    <location>
        <begin position="457"/>
        <end position="530"/>
    </location>
</feature>
<evidence type="ECO:0000313" key="2">
    <source>
        <dbReference type="EMBL" id="CAE7227271.1"/>
    </source>
</evidence>
<proteinExistence type="predicted"/>
<feature type="compositionally biased region" description="Low complexity" evidence="1">
    <location>
        <begin position="208"/>
        <end position="218"/>
    </location>
</feature>
<dbReference type="Proteomes" id="UP000604046">
    <property type="component" value="Unassembled WGS sequence"/>
</dbReference>
<evidence type="ECO:0000256" key="1">
    <source>
        <dbReference type="SAM" id="MobiDB-lite"/>
    </source>
</evidence>